<organism evidence="5 6">
    <name type="scientific">Bordetella genomosp. 7</name>
    <dbReference type="NCBI Taxonomy" id="1416805"/>
    <lineage>
        <taxon>Bacteria</taxon>
        <taxon>Pseudomonadati</taxon>
        <taxon>Pseudomonadota</taxon>
        <taxon>Betaproteobacteria</taxon>
        <taxon>Burkholderiales</taxon>
        <taxon>Alcaligenaceae</taxon>
        <taxon>Bordetella</taxon>
    </lineage>
</organism>
<comment type="caution">
    <text evidence="5">The sequence shown here is derived from an EMBL/GenBank/DDBJ whole genome shotgun (WGS) entry which is preliminary data.</text>
</comment>
<evidence type="ECO:0000256" key="1">
    <source>
        <dbReference type="ARBA" id="ARBA00022692"/>
    </source>
</evidence>
<dbReference type="GO" id="GO:0022857">
    <property type="term" value="F:transmembrane transporter activity"/>
    <property type="evidence" value="ECO:0007669"/>
    <property type="project" value="InterPro"/>
</dbReference>
<feature type="transmembrane region" description="Helical" evidence="4">
    <location>
        <begin position="44"/>
        <end position="64"/>
    </location>
</feature>
<sequence length="411" mass="42798">MAAAIPARAVVCLGLTQLVSWGISFYLISNFGPAMQGELGWSGAQIYAGFSLAIVVMAFASPAAGRAIDRWGGQRVMPAGAVLLAIGCALLAVAHAPIPYYAAWIVLGLGMRLTLYDAAFATLARIGGPQARRAMSQITLFGGLASTVMWPTGQLLAQWLGWRGAVLAYAGFALLTLPLYLTLPRARYASGAHQAAHRPGLARTPADQKLAQGLYALIAMLTNFLAAANATHLIAMLTGLGLAASAAVGISALWGIGQVGARLLELLFGARLHPLTLNLATTVAMPLCFLAGALAEYPVAAALYAGLYGACNGLLTITRGTLPLALFDYRVYGALVGRLLVPGFLLTAVAPVAYAELIDWQGPRAAMLTSMCLAAVILWASAWLYWRFRPAAPGHADAIASPATGPSEDGP</sequence>
<dbReference type="AlphaFoldDB" id="A0A261QU71"/>
<feature type="transmembrane region" description="Helical" evidence="4">
    <location>
        <begin position="166"/>
        <end position="183"/>
    </location>
</feature>
<feature type="transmembrane region" description="Helical" evidence="4">
    <location>
        <begin position="301"/>
        <end position="319"/>
    </location>
</feature>
<accession>A0A261QU71</accession>
<feature type="transmembrane region" description="Helical" evidence="4">
    <location>
        <begin position="275"/>
        <end position="295"/>
    </location>
</feature>
<dbReference type="EMBL" id="NEVK01000008">
    <property type="protein sequence ID" value="OZI16335.1"/>
    <property type="molecule type" value="Genomic_DNA"/>
</dbReference>
<feature type="transmembrane region" description="Helical" evidence="4">
    <location>
        <begin position="331"/>
        <end position="354"/>
    </location>
</feature>
<keyword evidence="2 4" id="KW-1133">Transmembrane helix</keyword>
<evidence type="ECO:0000256" key="3">
    <source>
        <dbReference type="ARBA" id="ARBA00023136"/>
    </source>
</evidence>
<feature type="transmembrane region" description="Helical" evidence="4">
    <location>
        <begin position="210"/>
        <end position="228"/>
    </location>
</feature>
<feature type="transmembrane region" description="Helical" evidence="4">
    <location>
        <begin position="76"/>
        <end position="95"/>
    </location>
</feature>
<keyword evidence="1 4" id="KW-0812">Transmembrane</keyword>
<dbReference type="Pfam" id="PF07690">
    <property type="entry name" value="MFS_1"/>
    <property type="match status" value="1"/>
</dbReference>
<feature type="transmembrane region" description="Helical" evidence="4">
    <location>
        <begin position="366"/>
        <end position="386"/>
    </location>
</feature>
<dbReference type="InterPro" id="IPR036259">
    <property type="entry name" value="MFS_trans_sf"/>
</dbReference>
<evidence type="ECO:0000313" key="6">
    <source>
        <dbReference type="Proteomes" id="UP000216947"/>
    </source>
</evidence>
<dbReference type="PANTHER" id="PTHR11360">
    <property type="entry name" value="MONOCARBOXYLATE TRANSPORTER"/>
    <property type="match status" value="1"/>
</dbReference>
<dbReference type="RefSeq" id="WP_094797458.1">
    <property type="nucleotide sequence ID" value="NZ_NEVK01000008.1"/>
</dbReference>
<reference evidence="6" key="1">
    <citation type="submission" date="2017-05" db="EMBL/GenBank/DDBJ databases">
        <title>Complete and WGS of Bordetella genogroups.</title>
        <authorList>
            <person name="Spilker T."/>
            <person name="Lipuma J."/>
        </authorList>
    </citation>
    <scope>NUCLEOTIDE SEQUENCE [LARGE SCALE GENOMIC DNA]</scope>
    <source>
        <strain evidence="6">AU18089</strain>
    </source>
</reference>
<dbReference type="InterPro" id="IPR011701">
    <property type="entry name" value="MFS"/>
</dbReference>
<dbReference type="InterPro" id="IPR050327">
    <property type="entry name" value="Proton-linked_MCT"/>
</dbReference>
<dbReference type="PANTHER" id="PTHR11360:SF308">
    <property type="entry name" value="BLL3089 PROTEIN"/>
    <property type="match status" value="1"/>
</dbReference>
<proteinExistence type="predicted"/>
<gene>
    <name evidence="5" type="ORF">CAL19_16725</name>
</gene>
<keyword evidence="3 4" id="KW-0472">Membrane</keyword>
<dbReference type="Gene3D" id="1.20.1250.20">
    <property type="entry name" value="MFS general substrate transporter like domains"/>
    <property type="match status" value="1"/>
</dbReference>
<protein>
    <submittedName>
        <fullName evidence="5">MFS transporter</fullName>
    </submittedName>
</protein>
<name>A0A261QU71_9BORD</name>
<keyword evidence="6" id="KW-1185">Reference proteome</keyword>
<dbReference type="SUPFAM" id="SSF103473">
    <property type="entry name" value="MFS general substrate transporter"/>
    <property type="match status" value="1"/>
</dbReference>
<evidence type="ECO:0000256" key="2">
    <source>
        <dbReference type="ARBA" id="ARBA00022989"/>
    </source>
</evidence>
<dbReference type="Proteomes" id="UP000216947">
    <property type="component" value="Unassembled WGS sequence"/>
</dbReference>
<evidence type="ECO:0000313" key="5">
    <source>
        <dbReference type="EMBL" id="OZI16335.1"/>
    </source>
</evidence>
<feature type="transmembrane region" description="Helical" evidence="4">
    <location>
        <begin position="234"/>
        <end position="254"/>
    </location>
</feature>
<feature type="transmembrane region" description="Helical" evidence="4">
    <location>
        <begin position="7"/>
        <end position="28"/>
    </location>
</feature>
<evidence type="ECO:0000256" key="4">
    <source>
        <dbReference type="SAM" id="Phobius"/>
    </source>
</evidence>